<dbReference type="EMBL" id="CP061800">
    <property type="protein sequence ID" value="QTA90479.1"/>
    <property type="molecule type" value="Genomic_DNA"/>
</dbReference>
<dbReference type="Gene3D" id="3.20.20.210">
    <property type="match status" value="1"/>
</dbReference>
<accession>A0A975GR14</accession>
<dbReference type="AlphaFoldDB" id="A0A975GR14"/>
<organism evidence="1 2">
    <name type="scientific">Desulfonema magnum</name>
    <dbReference type="NCBI Taxonomy" id="45655"/>
    <lineage>
        <taxon>Bacteria</taxon>
        <taxon>Pseudomonadati</taxon>
        <taxon>Thermodesulfobacteriota</taxon>
        <taxon>Desulfobacteria</taxon>
        <taxon>Desulfobacterales</taxon>
        <taxon>Desulfococcaceae</taxon>
        <taxon>Desulfonema</taxon>
    </lineage>
</organism>
<reference evidence="1" key="1">
    <citation type="journal article" date="2021" name="Microb. Physiol.">
        <title>Proteogenomic Insights into the Physiology of Marine, Sulfate-Reducing, Filamentous Desulfonema limicola and Desulfonema magnum.</title>
        <authorList>
            <person name="Schnaars V."/>
            <person name="Wohlbrand L."/>
            <person name="Scheve S."/>
            <person name="Hinrichs C."/>
            <person name="Reinhardt R."/>
            <person name="Rabus R."/>
        </authorList>
    </citation>
    <scope>NUCLEOTIDE SEQUENCE</scope>
    <source>
        <strain evidence="1">4be13</strain>
    </source>
</reference>
<protein>
    <recommendedName>
        <fullName evidence="3">Methionine synthase</fullName>
    </recommendedName>
</protein>
<gene>
    <name evidence="1" type="ORF">dnm_065400</name>
</gene>
<dbReference type="SUPFAM" id="SSF51726">
    <property type="entry name" value="UROD/MetE-like"/>
    <property type="match status" value="1"/>
</dbReference>
<dbReference type="InterPro" id="IPR038071">
    <property type="entry name" value="UROD/MetE-like_sf"/>
</dbReference>
<keyword evidence="2" id="KW-1185">Reference proteome</keyword>
<evidence type="ECO:0000313" key="2">
    <source>
        <dbReference type="Proteomes" id="UP000663722"/>
    </source>
</evidence>
<evidence type="ECO:0008006" key="3">
    <source>
        <dbReference type="Google" id="ProtNLM"/>
    </source>
</evidence>
<dbReference type="Proteomes" id="UP000663722">
    <property type="component" value="Chromosome"/>
</dbReference>
<dbReference type="KEGG" id="dmm:dnm_065400"/>
<sequence>MVKNFQANALPVLIGSLPMGDHEDAIELVLNHTPEVPLWVQLPVYKEEGMIFQFLPGFPGLTIEGDKAFINTAGETFDDDLLKFYEEYMADIEGKADTYNSRFALKADTAKGFFTLTEHIGALPKPPIAVKGQIAGPITFATAVKNQNGRAIFYDEQLRDAAVKLLARKASWQVRQLSRFGCPVIIFFDEPALAGFGSSEFISISNEEVAACFEEVIEAVHAEGGLAGIHVCANTEWPVVLESPTDIVSFDAYSFFDKFILFADHIKKFIESGRIVAWGIVPTSQADDIERETADSLVNKWKDQMKEIEALGINKSIILANSLITPSCGTGSLSLDHATKVLKLTKDVSEKLRSDIR</sequence>
<name>A0A975GR14_9BACT</name>
<evidence type="ECO:0000313" key="1">
    <source>
        <dbReference type="EMBL" id="QTA90479.1"/>
    </source>
</evidence>
<dbReference type="RefSeq" id="WP_207678666.1">
    <property type="nucleotide sequence ID" value="NZ_CP061800.1"/>
</dbReference>
<proteinExistence type="predicted"/>